<accession>A0AA37S1M4</accession>
<proteinExistence type="predicted"/>
<reference evidence="1" key="2">
    <citation type="submission" date="2023-01" db="EMBL/GenBank/DDBJ databases">
        <title>Draft genome sequence of Pseudoalteromonas tetraodonis strain NBRC 103034.</title>
        <authorList>
            <person name="Sun Q."/>
            <person name="Mori K."/>
        </authorList>
    </citation>
    <scope>NUCLEOTIDE SEQUENCE</scope>
    <source>
        <strain evidence="1">NBRC 103034</strain>
    </source>
</reference>
<dbReference type="Proteomes" id="UP001161408">
    <property type="component" value="Unassembled WGS sequence"/>
</dbReference>
<organism evidence="1 2">
    <name type="scientific">Pseudoalteromonas tetraodonis GFC</name>
    <dbReference type="NCBI Taxonomy" id="1315271"/>
    <lineage>
        <taxon>Bacteria</taxon>
        <taxon>Pseudomonadati</taxon>
        <taxon>Pseudomonadota</taxon>
        <taxon>Gammaproteobacteria</taxon>
        <taxon>Alteromonadales</taxon>
        <taxon>Pseudoalteromonadaceae</taxon>
        <taxon>Pseudoalteromonas</taxon>
    </lineage>
</organism>
<dbReference type="RefSeq" id="WP_013464261.1">
    <property type="nucleotide sequence ID" value="NZ_BJXY01000060.1"/>
</dbReference>
<evidence type="ECO:0000313" key="1">
    <source>
        <dbReference type="EMBL" id="GLQ02377.1"/>
    </source>
</evidence>
<protein>
    <submittedName>
        <fullName evidence="1">Uncharacterized protein</fullName>
    </submittedName>
</protein>
<keyword evidence="2" id="KW-1185">Reference proteome</keyword>
<reference evidence="1" key="1">
    <citation type="journal article" date="2014" name="Int. J. Syst. Evol. Microbiol.">
        <title>Complete genome sequence of Corynebacterium casei LMG S-19264T (=DSM 44701T), isolated from a smear-ripened cheese.</title>
        <authorList>
            <consortium name="US DOE Joint Genome Institute (JGI-PGF)"/>
            <person name="Walter F."/>
            <person name="Albersmeier A."/>
            <person name="Kalinowski J."/>
            <person name="Ruckert C."/>
        </authorList>
    </citation>
    <scope>NUCLEOTIDE SEQUENCE</scope>
    <source>
        <strain evidence="1">NBRC 103034</strain>
    </source>
</reference>
<evidence type="ECO:0000313" key="2">
    <source>
        <dbReference type="Proteomes" id="UP001161408"/>
    </source>
</evidence>
<sequence>MKKFFILVVVILAFFTIDHPLVKEPRERLLGDGIGLLSSTTKVDRFPVATMTRNKINKQLALSRSEEDYIDKTFTNDESVKLFELRYCRQGDLNLYFYSERLTTVCRIIKESLAQARVK</sequence>
<dbReference type="EMBL" id="BSNE01000008">
    <property type="protein sequence ID" value="GLQ02377.1"/>
    <property type="molecule type" value="Genomic_DNA"/>
</dbReference>
<name>A0AA37S1M4_9GAMM</name>
<gene>
    <name evidence="1" type="ORF">GCM10007914_12580</name>
</gene>
<dbReference type="AlphaFoldDB" id="A0AA37S1M4"/>
<dbReference type="GeneID" id="99696258"/>
<comment type="caution">
    <text evidence="1">The sequence shown here is derived from an EMBL/GenBank/DDBJ whole genome shotgun (WGS) entry which is preliminary data.</text>
</comment>